<sequence length="86" mass="9703">MQASDEAIEAIKKAYVDIKGKSTATEPKVKPSEEEDSEPPSSVLAKRQPSETPLHHQRHEMNQRRSKLIHLLMPSLQSIHPLLTLL</sequence>
<organism evidence="1 2">
    <name type="scientific">Arctium lappa</name>
    <name type="common">Greater burdock</name>
    <name type="synonym">Lappa major</name>
    <dbReference type="NCBI Taxonomy" id="4217"/>
    <lineage>
        <taxon>Eukaryota</taxon>
        <taxon>Viridiplantae</taxon>
        <taxon>Streptophyta</taxon>
        <taxon>Embryophyta</taxon>
        <taxon>Tracheophyta</taxon>
        <taxon>Spermatophyta</taxon>
        <taxon>Magnoliopsida</taxon>
        <taxon>eudicotyledons</taxon>
        <taxon>Gunneridae</taxon>
        <taxon>Pentapetalae</taxon>
        <taxon>asterids</taxon>
        <taxon>campanulids</taxon>
        <taxon>Asterales</taxon>
        <taxon>Asteraceae</taxon>
        <taxon>Carduoideae</taxon>
        <taxon>Cardueae</taxon>
        <taxon>Arctiinae</taxon>
        <taxon>Arctium</taxon>
    </lineage>
</organism>
<keyword evidence="2" id="KW-1185">Reference proteome</keyword>
<comment type="caution">
    <text evidence="1">The sequence shown here is derived from an EMBL/GenBank/DDBJ whole genome shotgun (WGS) entry which is preliminary data.</text>
</comment>
<evidence type="ECO:0000313" key="1">
    <source>
        <dbReference type="EMBL" id="KAI3697742.1"/>
    </source>
</evidence>
<proteinExistence type="predicted"/>
<evidence type="ECO:0000313" key="2">
    <source>
        <dbReference type="Proteomes" id="UP001055879"/>
    </source>
</evidence>
<dbReference type="EMBL" id="CM042056">
    <property type="protein sequence ID" value="KAI3697742.1"/>
    <property type="molecule type" value="Genomic_DNA"/>
</dbReference>
<dbReference type="Proteomes" id="UP001055879">
    <property type="component" value="Linkage Group LG10"/>
</dbReference>
<name>A0ACB8ZIU7_ARCLA</name>
<accession>A0ACB8ZIU7</accession>
<reference evidence="1 2" key="2">
    <citation type="journal article" date="2022" name="Mol. Ecol. Resour.">
        <title>The genomes of chicory, endive, great burdock and yacon provide insights into Asteraceae paleo-polyploidization history and plant inulin production.</title>
        <authorList>
            <person name="Fan W."/>
            <person name="Wang S."/>
            <person name="Wang H."/>
            <person name="Wang A."/>
            <person name="Jiang F."/>
            <person name="Liu H."/>
            <person name="Zhao H."/>
            <person name="Xu D."/>
            <person name="Zhang Y."/>
        </authorList>
    </citation>
    <scope>NUCLEOTIDE SEQUENCE [LARGE SCALE GENOMIC DNA]</scope>
    <source>
        <strain evidence="2">cv. Niubang</strain>
    </source>
</reference>
<gene>
    <name evidence="1" type="ORF">L6452_30839</name>
</gene>
<protein>
    <submittedName>
        <fullName evidence="1">Uncharacterized protein</fullName>
    </submittedName>
</protein>
<reference evidence="2" key="1">
    <citation type="journal article" date="2022" name="Mol. Ecol. Resour.">
        <title>The genomes of chicory, endive, great burdock and yacon provide insights into Asteraceae palaeo-polyploidization history and plant inulin production.</title>
        <authorList>
            <person name="Fan W."/>
            <person name="Wang S."/>
            <person name="Wang H."/>
            <person name="Wang A."/>
            <person name="Jiang F."/>
            <person name="Liu H."/>
            <person name="Zhao H."/>
            <person name="Xu D."/>
            <person name="Zhang Y."/>
        </authorList>
    </citation>
    <scope>NUCLEOTIDE SEQUENCE [LARGE SCALE GENOMIC DNA]</scope>
    <source>
        <strain evidence="2">cv. Niubang</strain>
    </source>
</reference>